<dbReference type="InterPro" id="IPR000634">
    <property type="entry name" value="Ser/Thr_deHydtase_PyrdxlP-BS"/>
</dbReference>
<dbReference type="GO" id="GO:0006567">
    <property type="term" value="P:L-threonine catabolic process"/>
    <property type="evidence" value="ECO:0007669"/>
    <property type="project" value="TreeGrafter"/>
</dbReference>
<evidence type="ECO:0000256" key="1">
    <source>
        <dbReference type="ARBA" id="ARBA00001933"/>
    </source>
</evidence>
<dbReference type="EC" id="4.2.3.1" evidence="5"/>
<proteinExistence type="predicted"/>
<keyword evidence="2" id="KW-0663">Pyridoxal phosphate</keyword>
<comment type="cofactor">
    <cofactor evidence="1">
        <name>pyridoxal 5'-phosphate</name>
        <dbReference type="ChEBI" id="CHEBI:597326"/>
    </cofactor>
</comment>
<gene>
    <name evidence="5" type="ORF">MNBD_ALPHA06-1351</name>
</gene>
<dbReference type="InterPro" id="IPR050147">
    <property type="entry name" value="Ser/Thr_Dehydratase"/>
</dbReference>
<dbReference type="PANTHER" id="PTHR48078:SF6">
    <property type="entry name" value="L-THREONINE DEHYDRATASE CATABOLIC TDCB"/>
    <property type="match status" value="1"/>
</dbReference>
<feature type="domain" description="Tryptophan synthase beta chain-like PALP" evidence="4">
    <location>
        <begin position="80"/>
        <end position="254"/>
    </location>
</feature>
<sequence length="270" mass="29123">MTDQFANFLSHLECGLTGERHEVGKVHGLSKAGKPLLARYDLAAIKAKVDRDAIWLRDSGFWKWRELLPVQNSQNVCALGEVDTPLIPLHQLHPNSQVIVKDEGRLPTGSFKARGLALAVAMAKELGLDHLAMPTNGNAGSALAAYAARIGMQTTIVCPDDTPAINIEETALQGAKVFKANGLINACGAWVKAGADAGKWFDLSTLKEPYRIEGKKTMGLELAAQLGWTLPDVILYPTGGGTGLIGMWKAFAELIELGWLEQTDLPRMVA</sequence>
<dbReference type="PROSITE" id="PS00165">
    <property type="entry name" value="DEHYDRATASE_SER_THR"/>
    <property type="match status" value="1"/>
</dbReference>
<dbReference type="GO" id="GO:0004794">
    <property type="term" value="F:threonine deaminase activity"/>
    <property type="evidence" value="ECO:0007669"/>
    <property type="project" value="TreeGrafter"/>
</dbReference>
<dbReference type="Gene3D" id="3.40.50.1100">
    <property type="match status" value="2"/>
</dbReference>
<feature type="non-terminal residue" evidence="5">
    <location>
        <position position="270"/>
    </location>
</feature>
<dbReference type="InterPro" id="IPR036052">
    <property type="entry name" value="TrpB-like_PALP_sf"/>
</dbReference>
<keyword evidence="3 5" id="KW-0456">Lyase</keyword>
<dbReference type="AlphaFoldDB" id="A0A3B0RPI5"/>
<evidence type="ECO:0000259" key="4">
    <source>
        <dbReference type="Pfam" id="PF00291"/>
    </source>
</evidence>
<evidence type="ECO:0000256" key="3">
    <source>
        <dbReference type="ARBA" id="ARBA00023239"/>
    </source>
</evidence>
<dbReference type="SUPFAM" id="SSF53686">
    <property type="entry name" value="Tryptophan synthase beta subunit-like PLP-dependent enzymes"/>
    <property type="match status" value="1"/>
</dbReference>
<evidence type="ECO:0000256" key="2">
    <source>
        <dbReference type="ARBA" id="ARBA00022898"/>
    </source>
</evidence>
<reference evidence="5" key="1">
    <citation type="submission" date="2018-06" db="EMBL/GenBank/DDBJ databases">
        <authorList>
            <person name="Zhirakovskaya E."/>
        </authorList>
    </citation>
    <scope>NUCLEOTIDE SEQUENCE</scope>
</reference>
<name>A0A3B0RPI5_9ZZZZ</name>
<dbReference type="NCBIfam" id="NF006050">
    <property type="entry name" value="PRK08197.1"/>
    <property type="match status" value="1"/>
</dbReference>
<dbReference type="Pfam" id="PF00291">
    <property type="entry name" value="PALP"/>
    <property type="match status" value="1"/>
</dbReference>
<dbReference type="GO" id="GO:0003941">
    <property type="term" value="F:L-serine ammonia-lyase activity"/>
    <property type="evidence" value="ECO:0007669"/>
    <property type="project" value="TreeGrafter"/>
</dbReference>
<dbReference type="GO" id="GO:0004795">
    <property type="term" value="F:threonine synthase activity"/>
    <property type="evidence" value="ECO:0007669"/>
    <property type="project" value="UniProtKB-EC"/>
</dbReference>
<evidence type="ECO:0000313" key="5">
    <source>
        <dbReference type="EMBL" id="VAV93799.1"/>
    </source>
</evidence>
<dbReference type="EMBL" id="UOEE01000172">
    <property type="protein sequence ID" value="VAV93799.1"/>
    <property type="molecule type" value="Genomic_DNA"/>
</dbReference>
<accession>A0A3B0RPI5</accession>
<organism evidence="5">
    <name type="scientific">hydrothermal vent metagenome</name>
    <dbReference type="NCBI Taxonomy" id="652676"/>
    <lineage>
        <taxon>unclassified sequences</taxon>
        <taxon>metagenomes</taxon>
        <taxon>ecological metagenomes</taxon>
    </lineage>
</organism>
<dbReference type="GO" id="GO:0009097">
    <property type="term" value="P:isoleucine biosynthetic process"/>
    <property type="evidence" value="ECO:0007669"/>
    <property type="project" value="TreeGrafter"/>
</dbReference>
<dbReference type="GO" id="GO:0006565">
    <property type="term" value="P:L-serine catabolic process"/>
    <property type="evidence" value="ECO:0007669"/>
    <property type="project" value="TreeGrafter"/>
</dbReference>
<dbReference type="GO" id="GO:0030170">
    <property type="term" value="F:pyridoxal phosphate binding"/>
    <property type="evidence" value="ECO:0007669"/>
    <property type="project" value="InterPro"/>
</dbReference>
<dbReference type="InterPro" id="IPR001926">
    <property type="entry name" value="TrpB-like_PALP"/>
</dbReference>
<dbReference type="PANTHER" id="PTHR48078">
    <property type="entry name" value="THREONINE DEHYDRATASE, MITOCHONDRIAL-RELATED"/>
    <property type="match status" value="1"/>
</dbReference>
<protein>
    <submittedName>
        <fullName evidence="5">Threonine synthase</fullName>
        <ecNumber evidence="5">4.2.3.1</ecNumber>
    </submittedName>
</protein>